<sequence>MSIPGFSLVNRHFPVCFIYEVRDRAAKGTEVSMCKYTEHKYDLNASGAKSQSPDKFLRAGLPSLVGRSSSMVLVAASVENPRLTISQISCIAVDEQAFGVQPSSSIFLKSLSASIRYPSLQTPPIKTLRSWRIAQQEMEDKGIWCNKNAFKILVNAYAVSSNIEKMEKLLMKMERDSR</sequence>
<name>A0A6N2M086_SALVM</name>
<gene>
    <name evidence="1" type="ORF">SVIM_LOCUS299079</name>
</gene>
<dbReference type="AlphaFoldDB" id="A0A6N2M086"/>
<accession>A0A6N2M086</accession>
<dbReference type="EMBL" id="CAADRP010001652">
    <property type="protein sequence ID" value="VFU46897.1"/>
    <property type="molecule type" value="Genomic_DNA"/>
</dbReference>
<protein>
    <recommendedName>
        <fullName evidence="2">Pentatricopeptide repeat-containing protein</fullName>
    </recommendedName>
</protein>
<organism evidence="1">
    <name type="scientific">Salix viminalis</name>
    <name type="common">Common osier</name>
    <name type="synonym">Basket willow</name>
    <dbReference type="NCBI Taxonomy" id="40686"/>
    <lineage>
        <taxon>Eukaryota</taxon>
        <taxon>Viridiplantae</taxon>
        <taxon>Streptophyta</taxon>
        <taxon>Embryophyta</taxon>
        <taxon>Tracheophyta</taxon>
        <taxon>Spermatophyta</taxon>
        <taxon>Magnoliopsida</taxon>
        <taxon>eudicotyledons</taxon>
        <taxon>Gunneridae</taxon>
        <taxon>Pentapetalae</taxon>
        <taxon>rosids</taxon>
        <taxon>fabids</taxon>
        <taxon>Malpighiales</taxon>
        <taxon>Salicaceae</taxon>
        <taxon>Saliceae</taxon>
        <taxon>Salix</taxon>
    </lineage>
</organism>
<evidence type="ECO:0008006" key="2">
    <source>
        <dbReference type="Google" id="ProtNLM"/>
    </source>
</evidence>
<reference evidence="1" key="1">
    <citation type="submission" date="2019-03" db="EMBL/GenBank/DDBJ databases">
        <authorList>
            <person name="Mank J."/>
            <person name="Almeida P."/>
        </authorList>
    </citation>
    <scope>NUCLEOTIDE SEQUENCE</scope>
    <source>
        <strain evidence="1">78183</strain>
    </source>
</reference>
<proteinExistence type="predicted"/>
<evidence type="ECO:0000313" key="1">
    <source>
        <dbReference type="EMBL" id="VFU46897.1"/>
    </source>
</evidence>